<gene>
    <name evidence="2" type="ORF">BXZ70DRAFT_368305</name>
</gene>
<evidence type="ECO:0000259" key="1">
    <source>
        <dbReference type="PROSITE" id="PS50097"/>
    </source>
</evidence>
<accession>A0A8K0XMN2</accession>
<dbReference type="CDD" id="cd18186">
    <property type="entry name" value="BTB_POZ_ZBTB_KLHL-like"/>
    <property type="match status" value="1"/>
</dbReference>
<dbReference type="SUPFAM" id="SSF54695">
    <property type="entry name" value="POZ domain"/>
    <property type="match status" value="1"/>
</dbReference>
<dbReference type="Proteomes" id="UP000813824">
    <property type="component" value="Unassembled WGS sequence"/>
</dbReference>
<evidence type="ECO:0000313" key="3">
    <source>
        <dbReference type="Proteomes" id="UP000813824"/>
    </source>
</evidence>
<keyword evidence="3" id="KW-1185">Reference proteome</keyword>
<reference evidence="2" key="1">
    <citation type="journal article" date="2021" name="New Phytol.">
        <title>Evolutionary innovations through gain and loss of genes in the ectomycorrhizal Boletales.</title>
        <authorList>
            <person name="Wu G."/>
            <person name="Miyauchi S."/>
            <person name="Morin E."/>
            <person name="Kuo A."/>
            <person name="Drula E."/>
            <person name="Varga T."/>
            <person name="Kohler A."/>
            <person name="Feng B."/>
            <person name="Cao Y."/>
            <person name="Lipzen A."/>
            <person name="Daum C."/>
            <person name="Hundley H."/>
            <person name="Pangilinan J."/>
            <person name="Johnson J."/>
            <person name="Barry K."/>
            <person name="LaButti K."/>
            <person name="Ng V."/>
            <person name="Ahrendt S."/>
            <person name="Min B."/>
            <person name="Choi I.G."/>
            <person name="Park H."/>
            <person name="Plett J.M."/>
            <person name="Magnuson J."/>
            <person name="Spatafora J.W."/>
            <person name="Nagy L.G."/>
            <person name="Henrissat B."/>
            <person name="Grigoriev I.V."/>
            <person name="Yang Z.L."/>
            <person name="Xu J."/>
            <person name="Martin F.M."/>
        </authorList>
    </citation>
    <scope>NUCLEOTIDE SEQUENCE</scope>
    <source>
        <strain evidence="2">KKN 215</strain>
    </source>
</reference>
<name>A0A8K0XMN2_9AGAR</name>
<dbReference type="Gene3D" id="3.30.710.10">
    <property type="entry name" value="Potassium Channel Kv1.1, Chain A"/>
    <property type="match status" value="1"/>
</dbReference>
<organism evidence="2 3">
    <name type="scientific">Cristinia sonorae</name>
    <dbReference type="NCBI Taxonomy" id="1940300"/>
    <lineage>
        <taxon>Eukaryota</taxon>
        <taxon>Fungi</taxon>
        <taxon>Dikarya</taxon>
        <taxon>Basidiomycota</taxon>
        <taxon>Agaricomycotina</taxon>
        <taxon>Agaricomycetes</taxon>
        <taxon>Agaricomycetidae</taxon>
        <taxon>Agaricales</taxon>
        <taxon>Pleurotineae</taxon>
        <taxon>Stephanosporaceae</taxon>
        <taxon>Cristinia</taxon>
    </lineage>
</organism>
<comment type="caution">
    <text evidence="2">The sequence shown here is derived from an EMBL/GenBank/DDBJ whole genome shotgun (WGS) entry which is preliminary data.</text>
</comment>
<sequence>MSDLHVDDSVSILSDPESTVELHPAYPFIDDDADVILRTTSSDGVVDFKVHKIILSKASPFFSGMFTLPQSPNAGQECLDGKPIIDCVETPTAMRLLLLYIYPGEDPTITNLVDLSVLLDAAIKFEIEYVAAKARQLWTALVPEDPLRGFAIACLRRWDREACAAARVALREDIWPLQPIPIPEYERVSGNTILRLQRYHAACAVAARNLALSNREQWLHALHSEQCEHCSNHGSKHVDSTRTALMMSNWMTKYLNIVAEELTLRPSPATAVNPAVISRTIKEAFDPGFQCDLTSYNIDMLNRFVKHFSQKLEIVLCSIDPELEL</sequence>
<proteinExistence type="predicted"/>
<evidence type="ECO:0000313" key="2">
    <source>
        <dbReference type="EMBL" id="KAH8093874.1"/>
    </source>
</evidence>
<dbReference type="Pfam" id="PF00651">
    <property type="entry name" value="BTB"/>
    <property type="match status" value="1"/>
</dbReference>
<dbReference type="AlphaFoldDB" id="A0A8K0XMN2"/>
<dbReference type="OrthoDB" id="3164835at2759"/>
<dbReference type="InterPro" id="IPR000210">
    <property type="entry name" value="BTB/POZ_dom"/>
</dbReference>
<dbReference type="SMART" id="SM00225">
    <property type="entry name" value="BTB"/>
    <property type="match status" value="1"/>
</dbReference>
<dbReference type="PROSITE" id="PS50097">
    <property type="entry name" value="BTB"/>
    <property type="match status" value="1"/>
</dbReference>
<dbReference type="EMBL" id="JAEVFJ010000027">
    <property type="protein sequence ID" value="KAH8093874.1"/>
    <property type="molecule type" value="Genomic_DNA"/>
</dbReference>
<protein>
    <recommendedName>
        <fullName evidence="1">BTB domain-containing protein</fullName>
    </recommendedName>
</protein>
<dbReference type="InterPro" id="IPR011333">
    <property type="entry name" value="SKP1/BTB/POZ_sf"/>
</dbReference>
<feature type="domain" description="BTB" evidence="1">
    <location>
        <begin position="33"/>
        <end position="105"/>
    </location>
</feature>